<dbReference type="SUPFAM" id="SSF56235">
    <property type="entry name" value="N-terminal nucleophile aminohydrolases (Ntn hydrolases)"/>
    <property type="match status" value="1"/>
</dbReference>
<dbReference type="Proteomes" id="UP000320766">
    <property type="component" value="Unassembled WGS sequence"/>
</dbReference>
<feature type="domain" description="Glutamine amidotransferase type-2" evidence="1">
    <location>
        <begin position="1"/>
        <end position="326"/>
    </location>
</feature>
<dbReference type="PROSITE" id="PS51278">
    <property type="entry name" value="GATASE_TYPE_2"/>
    <property type="match status" value="1"/>
</dbReference>
<accession>A0A520KV83</accession>
<dbReference type="InterPro" id="IPR029055">
    <property type="entry name" value="Ntn_hydrolases_N"/>
</dbReference>
<name>A0A520KV83_9EURY</name>
<organism evidence="2 3">
    <name type="scientific">Candidatus Methanolliviera hydrocarbonicum</name>
    <dbReference type="NCBI Taxonomy" id="2491085"/>
    <lineage>
        <taxon>Archaea</taxon>
        <taxon>Methanobacteriati</taxon>
        <taxon>Methanobacteriota</taxon>
        <taxon>Candidatus Methanoliparia</taxon>
        <taxon>Candidatus Methanoliparales</taxon>
        <taxon>Candidatus Methanollivieraceae</taxon>
        <taxon>Candidatus Methanolliviera</taxon>
    </lineage>
</organism>
<dbReference type="Gene3D" id="3.60.20.10">
    <property type="entry name" value="Glutamine Phosphoribosylpyrophosphate, subunit 1, domain 1"/>
    <property type="match status" value="1"/>
</dbReference>
<evidence type="ECO:0000313" key="3">
    <source>
        <dbReference type="Proteomes" id="UP000320766"/>
    </source>
</evidence>
<dbReference type="EMBL" id="RXIL01000130">
    <property type="protein sequence ID" value="RZN67760.1"/>
    <property type="molecule type" value="Genomic_DNA"/>
</dbReference>
<reference evidence="2 3" key="1">
    <citation type="journal article" date="2019" name="Nat. Microbiol.">
        <title>Wide diversity of methane and short-chain alkane metabolisms in uncultured archaea.</title>
        <authorList>
            <person name="Borrel G."/>
            <person name="Adam P.S."/>
            <person name="McKay L.J."/>
            <person name="Chen L.X."/>
            <person name="Sierra-Garcia I.N."/>
            <person name="Sieber C.M."/>
            <person name="Letourneur Q."/>
            <person name="Ghozlane A."/>
            <person name="Andersen G.L."/>
            <person name="Li W.J."/>
            <person name="Hallam S.J."/>
            <person name="Muyzer G."/>
            <person name="de Oliveira V.M."/>
            <person name="Inskeep W.P."/>
            <person name="Banfield J.F."/>
            <person name="Gribaldo S."/>
        </authorList>
    </citation>
    <scope>NUCLEOTIDE SEQUENCE [LARGE SCALE GENOMIC DNA]</scope>
    <source>
        <strain evidence="2">NM1b</strain>
    </source>
</reference>
<comment type="caution">
    <text evidence="2">The sequence shown here is derived from an EMBL/GenBank/DDBJ whole genome shotgun (WGS) entry which is preliminary data.</text>
</comment>
<dbReference type="PIRSF" id="PIRSF018774">
    <property type="entry name" value="GOGAT_lg_dom1"/>
    <property type="match status" value="1"/>
</dbReference>
<dbReference type="InterPro" id="IPR017932">
    <property type="entry name" value="GATase_2_dom"/>
</dbReference>
<dbReference type="CDD" id="cd01907">
    <property type="entry name" value="GlxB"/>
    <property type="match status" value="1"/>
</dbReference>
<dbReference type="Pfam" id="PF00310">
    <property type="entry name" value="GATase_2"/>
    <property type="match status" value="1"/>
</dbReference>
<proteinExistence type="predicted"/>
<dbReference type="AlphaFoldDB" id="A0A520KV83"/>
<evidence type="ECO:0000313" key="2">
    <source>
        <dbReference type="EMBL" id="RZN67760.1"/>
    </source>
</evidence>
<gene>
    <name evidence="2" type="ORF">EF807_07110</name>
</gene>
<dbReference type="InterPro" id="IPR012375">
    <property type="entry name" value="Glu_synth_lsu_1"/>
</dbReference>
<sequence length="326" mass="37312">MHDRSNGLGGGFAAYGIYPSYKEYYAFHLMFDDSYARERCEEFLDKNFLIEREGDIPTRKTVIQNPPILRRYFVEPREEKLDKSSEDDFVIREVMKINSDIEGSYVLSSGKNMAAFKAVGFPEDVGNFYRLEEYKAETWIAHGRFPTNTPGWWGGAHPFALLDYSIVHNGEISSYGINKRYLEMFGYRCTLLTDTEVMAYLFDLLVRRHKLPMKIACKAFAPPFWDEIDRMPEKEKKVMKTIRTVYGSCLVNGPFSIILGFKNGMLALNDRIKLRPLIAATKKDFLMVSSEEAGIREICKEPDKIWSPKAGEPVIGLIGKGVVEEG</sequence>
<evidence type="ECO:0000259" key="1">
    <source>
        <dbReference type="PROSITE" id="PS51278"/>
    </source>
</evidence>
<protein>
    <recommendedName>
        <fullName evidence="1">Glutamine amidotransferase type-2 domain-containing protein</fullName>
    </recommendedName>
</protein>